<protein>
    <submittedName>
        <fullName evidence="2">Uncharacterized protein</fullName>
    </submittedName>
</protein>
<reference evidence="2" key="1">
    <citation type="submission" date="2020-02" db="EMBL/GenBank/DDBJ databases">
        <authorList>
            <person name="Meier V. D."/>
        </authorList>
    </citation>
    <scope>NUCLEOTIDE SEQUENCE</scope>
    <source>
        <strain evidence="2">AVDCRST_MAG32</strain>
    </source>
</reference>
<keyword evidence="1" id="KW-0812">Transmembrane</keyword>
<sequence length="270" mass="29523">MIATLLPVAAIALLAAAVVMGSTAAVSRRVGRVTVVDVAWGLVFVAIAVAVAAWRPDAHSWLLAALVTVWGGRLSWHIWRRSRGHGEDPRYAEMLGDAGWGTVLVKVFATQGIVAWLVSLPVQVAGAYDVRWWPVVWAGVAVYAVGLAFESVGDAQLAAYRRLPREDRPPVMDRGLWAWTRHPNYFGDACVWWGLWLAGALAAGWLPGLLTVVAPLAMTHFLRNVTGAALLERSMSGRDGWAEYAARTPMFFPRPPRRPRRPAGRHVGRP</sequence>
<dbReference type="PANTHER" id="PTHR32251">
    <property type="entry name" value="3-OXO-5-ALPHA-STEROID 4-DEHYDROGENASE"/>
    <property type="match status" value="1"/>
</dbReference>
<feature type="transmembrane region" description="Helical" evidence="1">
    <location>
        <begin position="61"/>
        <end position="79"/>
    </location>
</feature>
<keyword evidence="1" id="KW-0472">Membrane</keyword>
<gene>
    <name evidence="2" type="ORF">AVDCRST_MAG32-1668</name>
</gene>
<dbReference type="AlphaFoldDB" id="A0A6J4NCV1"/>
<feature type="transmembrane region" description="Helical" evidence="1">
    <location>
        <begin position="99"/>
        <end position="118"/>
    </location>
</feature>
<dbReference type="InterPro" id="IPR010721">
    <property type="entry name" value="UstE-like"/>
</dbReference>
<dbReference type="PROSITE" id="PS50244">
    <property type="entry name" value="S5A_REDUCTASE"/>
    <property type="match status" value="1"/>
</dbReference>
<feature type="transmembrane region" description="Helical" evidence="1">
    <location>
        <begin position="191"/>
        <end position="214"/>
    </location>
</feature>
<dbReference type="Pfam" id="PF06966">
    <property type="entry name" value="DUF1295"/>
    <property type="match status" value="1"/>
</dbReference>
<accession>A0A6J4NCV1</accession>
<evidence type="ECO:0000256" key="1">
    <source>
        <dbReference type="SAM" id="Phobius"/>
    </source>
</evidence>
<proteinExistence type="predicted"/>
<dbReference type="PANTHER" id="PTHR32251:SF17">
    <property type="entry name" value="STEROID 5-ALPHA REDUCTASE C-TERMINAL DOMAIN-CONTAINING PROTEIN"/>
    <property type="match status" value="1"/>
</dbReference>
<feature type="transmembrane region" description="Helical" evidence="1">
    <location>
        <begin position="31"/>
        <end position="54"/>
    </location>
</feature>
<dbReference type="EMBL" id="CADCUM010000074">
    <property type="protein sequence ID" value="CAA9381287.1"/>
    <property type="molecule type" value="Genomic_DNA"/>
</dbReference>
<dbReference type="GO" id="GO:0016020">
    <property type="term" value="C:membrane"/>
    <property type="evidence" value="ECO:0007669"/>
    <property type="project" value="TreeGrafter"/>
</dbReference>
<organism evidence="2">
    <name type="scientific">uncultured Nocardioides sp</name>
    <dbReference type="NCBI Taxonomy" id="198441"/>
    <lineage>
        <taxon>Bacteria</taxon>
        <taxon>Bacillati</taxon>
        <taxon>Actinomycetota</taxon>
        <taxon>Actinomycetes</taxon>
        <taxon>Propionibacteriales</taxon>
        <taxon>Nocardioidaceae</taxon>
        <taxon>Nocardioides</taxon>
        <taxon>environmental samples</taxon>
    </lineage>
</organism>
<feature type="transmembrane region" description="Helical" evidence="1">
    <location>
        <begin position="130"/>
        <end position="149"/>
    </location>
</feature>
<evidence type="ECO:0000313" key="2">
    <source>
        <dbReference type="EMBL" id="CAA9381287.1"/>
    </source>
</evidence>
<dbReference type="Gene3D" id="1.20.120.1630">
    <property type="match status" value="1"/>
</dbReference>
<name>A0A6J4NCV1_9ACTN</name>
<keyword evidence="1" id="KW-1133">Transmembrane helix</keyword>